<evidence type="ECO:0000259" key="2">
    <source>
        <dbReference type="SMART" id="SM00775"/>
    </source>
</evidence>
<dbReference type="InterPro" id="IPR026058">
    <property type="entry name" value="LIPIN"/>
</dbReference>
<protein>
    <recommendedName>
        <fullName evidence="2">LNS2/PITP domain-containing protein</fullName>
    </recommendedName>
</protein>
<feature type="domain" description="LNS2/PITP" evidence="2">
    <location>
        <begin position="237"/>
        <end position="344"/>
    </location>
</feature>
<feature type="region of interest" description="Disordered" evidence="1">
    <location>
        <begin position="98"/>
        <end position="123"/>
    </location>
</feature>
<comment type="caution">
    <text evidence="3">The sequence shown here is derived from an EMBL/GenBank/DDBJ whole genome shotgun (WGS) entry which is preliminary data.</text>
</comment>
<organism evidence="3 4">
    <name type="scientific">Ceratodon purpureus</name>
    <name type="common">Fire moss</name>
    <name type="synonym">Dicranum purpureum</name>
    <dbReference type="NCBI Taxonomy" id="3225"/>
    <lineage>
        <taxon>Eukaryota</taxon>
        <taxon>Viridiplantae</taxon>
        <taxon>Streptophyta</taxon>
        <taxon>Embryophyta</taxon>
        <taxon>Bryophyta</taxon>
        <taxon>Bryophytina</taxon>
        <taxon>Bryopsida</taxon>
        <taxon>Dicranidae</taxon>
        <taxon>Pseudoditrichales</taxon>
        <taxon>Ditrichaceae</taxon>
        <taxon>Ceratodon</taxon>
    </lineage>
</organism>
<dbReference type="AlphaFoldDB" id="A0A8T0J4N1"/>
<evidence type="ECO:0000256" key="1">
    <source>
        <dbReference type="SAM" id="MobiDB-lite"/>
    </source>
</evidence>
<evidence type="ECO:0000313" key="4">
    <source>
        <dbReference type="Proteomes" id="UP000822688"/>
    </source>
</evidence>
<dbReference type="SMART" id="SM00775">
    <property type="entry name" value="LNS2"/>
    <property type="match status" value="1"/>
</dbReference>
<dbReference type="InterPro" id="IPR013209">
    <property type="entry name" value="LNS2"/>
</dbReference>
<sequence length="344" mass="38588">MKGIESEPLLRLVESDLRGFRSEPDLRSCANEDDSSELSTLTITTADGVVVLHTPRGGSPPPSTIQEDHIQTLQQPIVYEGDGQKKPLVLGMLEFEQVGDETKRDNPVEGPNPSPEKKETGTLLTAGSGGWWWPYLLRRPKTPEMNGSSPRISQEEFMAATKAGVDSAMVSNIVNSSAYYFRLRKNRVRSYVPTSQMLASMKLKEGKNRITFTFVTQVFGTQQVDARIYLWKWNTRVVISDVDGTITKSDVLGQVMPLVGRDWTQSGVTRLFSAIKENGYEVMFLSARAISQAYLTRQFLLNLKQVSKCSFLAMQQYAYIQDSFNSLIYRATRVVISLINVSHQ</sequence>
<dbReference type="InterPro" id="IPR036412">
    <property type="entry name" value="HAD-like_sf"/>
</dbReference>
<name>A0A8T0J4N1_CERPU</name>
<dbReference type="GO" id="GO:0008195">
    <property type="term" value="F:phosphatidate phosphatase activity"/>
    <property type="evidence" value="ECO:0007669"/>
    <property type="project" value="TreeGrafter"/>
</dbReference>
<dbReference type="SUPFAM" id="SSF56784">
    <property type="entry name" value="HAD-like"/>
    <property type="match status" value="1"/>
</dbReference>
<proteinExistence type="predicted"/>
<dbReference type="Pfam" id="PF08235">
    <property type="entry name" value="LNS2"/>
    <property type="match status" value="1"/>
</dbReference>
<keyword evidence="4" id="KW-1185">Reference proteome</keyword>
<dbReference type="InterPro" id="IPR031315">
    <property type="entry name" value="LNS2/PITP"/>
</dbReference>
<dbReference type="EMBL" id="CM026421">
    <property type="protein sequence ID" value="KAG0590864.1"/>
    <property type="molecule type" value="Genomic_DNA"/>
</dbReference>
<dbReference type="PANTHER" id="PTHR12181">
    <property type="entry name" value="LIPIN"/>
    <property type="match status" value="1"/>
</dbReference>
<gene>
    <name evidence="3" type="ORF">KC19_1G132000</name>
</gene>
<accession>A0A8T0J4N1</accession>
<evidence type="ECO:0000313" key="3">
    <source>
        <dbReference type="EMBL" id="KAG0590864.1"/>
    </source>
</evidence>
<dbReference type="PANTHER" id="PTHR12181:SF12">
    <property type="entry name" value="PHOSPHATIDATE PHOSPHATASE"/>
    <property type="match status" value="1"/>
</dbReference>
<reference evidence="3" key="1">
    <citation type="submission" date="2020-06" db="EMBL/GenBank/DDBJ databases">
        <title>WGS assembly of Ceratodon purpureus strain R40.</title>
        <authorList>
            <person name="Carey S.B."/>
            <person name="Jenkins J."/>
            <person name="Shu S."/>
            <person name="Lovell J.T."/>
            <person name="Sreedasyam A."/>
            <person name="Maumus F."/>
            <person name="Tiley G.P."/>
            <person name="Fernandez-Pozo N."/>
            <person name="Barry K."/>
            <person name="Chen C."/>
            <person name="Wang M."/>
            <person name="Lipzen A."/>
            <person name="Daum C."/>
            <person name="Saski C.A."/>
            <person name="Payton A.C."/>
            <person name="Mcbreen J.C."/>
            <person name="Conrad R.E."/>
            <person name="Kollar L.M."/>
            <person name="Olsson S."/>
            <person name="Huttunen S."/>
            <person name="Landis J.B."/>
            <person name="Wickett N.J."/>
            <person name="Johnson M.G."/>
            <person name="Rensing S.A."/>
            <person name="Grimwood J."/>
            <person name="Schmutz J."/>
            <person name="Mcdaniel S.F."/>
        </authorList>
    </citation>
    <scope>NUCLEOTIDE SEQUENCE</scope>
    <source>
        <strain evidence="3">R40</strain>
    </source>
</reference>
<dbReference type="Proteomes" id="UP000822688">
    <property type="component" value="Chromosome 1"/>
</dbReference>